<organism evidence="1 2">
    <name type="scientific">Rhizobium rhizogenes</name>
    <name type="common">Agrobacterium rhizogenes</name>
    <dbReference type="NCBI Taxonomy" id="359"/>
    <lineage>
        <taxon>Bacteria</taxon>
        <taxon>Pseudomonadati</taxon>
        <taxon>Pseudomonadota</taxon>
        <taxon>Alphaproteobacteria</taxon>
        <taxon>Hyphomicrobiales</taxon>
        <taxon>Rhizobiaceae</taxon>
        <taxon>Rhizobium/Agrobacterium group</taxon>
        <taxon>Rhizobium</taxon>
    </lineage>
</organism>
<reference evidence="1 2" key="1">
    <citation type="journal article" date="2019" name="Appl. Microbiol. Biotechnol.">
        <title>Differential efficiency of wild type rhizogenic strains for rol gene transformation of plants.</title>
        <authorList>
            <person name="Desmet S."/>
            <person name="De Keyser E."/>
            <person name="Van Vaerenbergh J."/>
            <person name="Baeyen S."/>
            <person name="Van Huylenbroeck J."/>
            <person name="Geelen D."/>
            <person name="Dhooghe E."/>
        </authorList>
    </citation>
    <scope>NUCLEOTIDE SEQUENCE [LARGE SCALE GENOMIC DNA]</scope>
    <source>
        <strain evidence="1 2">GBBC3284</strain>
    </source>
</reference>
<proteinExistence type="predicted"/>
<protein>
    <submittedName>
        <fullName evidence="1">Uncharacterized protein</fullName>
    </submittedName>
</protein>
<name>A0A546XLD9_RHIRH</name>
<dbReference type="EMBL" id="SGNY01000002">
    <property type="protein sequence ID" value="TRB01583.1"/>
    <property type="molecule type" value="Genomic_DNA"/>
</dbReference>
<dbReference type="AlphaFoldDB" id="A0A546XLD9"/>
<sequence>MVVPPLDLILGLGPRIGNRLTRETWLDPRVKPEDDAEGQALCPIVPSRAGNVQAIASQPSSSVRCATSASETTARFCQ</sequence>
<dbReference type="OrthoDB" id="8305463at2"/>
<comment type="caution">
    <text evidence="1">The sequence shown here is derived from an EMBL/GenBank/DDBJ whole genome shotgun (WGS) entry which is preliminary data.</text>
</comment>
<evidence type="ECO:0000313" key="1">
    <source>
        <dbReference type="EMBL" id="TRB01583.1"/>
    </source>
</evidence>
<gene>
    <name evidence="1" type="ORF">EXN68_08850</name>
</gene>
<evidence type="ECO:0000313" key="2">
    <source>
        <dbReference type="Proteomes" id="UP000315434"/>
    </source>
</evidence>
<dbReference type="Proteomes" id="UP000315434">
    <property type="component" value="Unassembled WGS sequence"/>
</dbReference>
<accession>A0A546XLD9</accession>